<comment type="catalytic activity">
    <reaction evidence="1">
        <text>a 1,2-diacyl-sn-glycero-3-phosphate + H2O = a 1,2-diacyl-sn-glycerol + phosphate</text>
        <dbReference type="Rhea" id="RHEA:27429"/>
        <dbReference type="ChEBI" id="CHEBI:15377"/>
        <dbReference type="ChEBI" id="CHEBI:17815"/>
        <dbReference type="ChEBI" id="CHEBI:43474"/>
        <dbReference type="ChEBI" id="CHEBI:58608"/>
        <dbReference type="EC" id="3.1.3.4"/>
    </reaction>
    <physiologicalReaction direction="left-to-right" evidence="1">
        <dbReference type="Rhea" id="RHEA:27430"/>
    </physiologicalReaction>
</comment>
<evidence type="ECO:0000256" key="1">
    <source>
        <dbReference type="ARBA" id="ARBA00001180"/>
    </source>
</evidence>
<accession>A0A0K0G102</accession>
<dbReference type="GO" id="GO:0019432">
    <property type="term" value="P:triglyceride biosynthetic process"/>
    <property type="evidence" value="ECO:0007669"/>
    <property type="project" value="TreeGrafter"/>
</dbReference>
<dbReference type="GO" id="GO:0005634">
    <property type="term" value="C:nucleus"/>
    <property type="evidence" value="ECO:0007669"/>
    <property type="project" value="TreeGrafter"/>
</dbReference>
<dbReference type="GO" id="GO:0045944">
    <property type="term" value="P:positive regulation of transcription by RNA polymerase II"/>
    <property type="evidence" value="ECO:0007669"/>
    <property type="project" value="TreeGrafter"/>
</dbReference>
<feature type="compositionally biased region" description="Polar residues" evidence="3">
    <location>
        <begin position="879"/>
        <end position="894"/>
    </location>
</feature>
<feature type="domain" description="LNS2/PITP" evidence="4">
    <location>
        <begin position="669"/>
        <end position="827"/>
    </location>
</feature>
<dbReference type="AlphaFoldDB" id="A0A0K0G102"/>
<reference evidence="5" key="1">
    <citation type="submission" date="2014-07" db="EMBL/GenBank/DDBJ databases">
        <authorList>
            <person name="Martin A.A"/>
            <person name="De Silva N."/>
        </authorList>
    </citation>
    <scope>NUCLEOTIDE SEQUENCE</scope>
</reference>
<comment type="similarity">
    <text evidence="2">Belongs to the lipin family.</text>
</comment>
<evidence type="ECO:0000313" key="6">
    <source>
        <dbReference type="WBParaSite" id="SVE_1838800.1"/>
    </source>
</evidence>
<dbReference type="Proteomes" id="UP000035680">
    <property type="component" value="Unassembled WGS sequence"/>
</dbReference>
<evidence type="ECO:0000256" key="2">
    <source>
        <dbReference type="ARBA" id="ARBA00005476"/>
    </source>
</evidence>
<dbReference type="STRING" id="75913.A0A0K0G102"/>
<dbReference type="GO" id="GO:0009062">
    <property type="term" value="P:fatty acid catabolic process"/>
    <property type="evidence" value="ECO:0007669"/>
    <property type="project" value="TreeGrafter"/>
</dbReference>
<dbReference type="InterPro" id="IPR026058">
    <property type="entry name" value="LIPIN"/>
</dbReference>
<dbReference type="SMART" id="SM00775">
    <property type="entry name" value="LNS2"/>
    <property type="match status" value="1"/>
</dbReference>
<dbReference type="InterPro" id="IPR013209">
    <property type="entry name" value="LNS2"/>
</dbReference>
<protein>
    <submittedName>
        <fullName evidence="6">LNS2 domain-containing protein</fullName>
    </submittedName>
</protein>
<dbReference type="InterPro" id="IPR007651">
    <property type="entry name" value="Lipin_N"/>
</dbReference>
<proteinExistence type="inferred from homology"/>
<evidence type="ECO:0000259" key="4">
    <source>
        <dbReference type="SMART" id="SM00775"/>
    </source>
</evidence>
<evidence type="ECO:0000313" key="5">
    <source>
        <dbReference type="Proteomes" id="UP000035680"/>
    </source>
</evidence>
<dbReference type="GO" id="GO:0008195">
    <property type="term" value="F:phosphatidate phosphatase activity"/>
    <property type="evidence" value="ECO:0007669"/>
    <property type="project" value="UniProtKB-EC"/>
</dbReference>
<feature type="region of interest" description="Disordered" evidence="3">
    <location>
        <begin position="875"/>
        <end position="903"/>
    </location>
</feature>
<dbReference type="PANTHER" id="PTHR12181">
    <property type="entry name" value="LIPIN"/>
    <property type="match status" value="1"/>
</dbReference>
<dbReference type="SUPFAM" id="SSF56784">
    <property type="entry name" value="HAD-like"/>
    <property type="match status" value="1"/>
</dbReference>
<dbReference type="Pfam" id="PF04571">
    <property type="entry name" value="Lipin_N"/>
    <property type="match status" value="1"/>
</dbReference>
<reference evidence="6" key="2">
    <citation type="submission" date="2015-08" db="UniProtKB">
        <authorList>
            <consortium name="WormBaseParasite"/>
        </authorList>
    </citation>
    <scope>IDENTIFICATION</scope>
</reference>
<dbReference type="PANTHER" id="PTHR12181:SF12">
    <property type="entry name" value="PHOSPHATIDATE PHOSPHATASE"/>
    <property type="match status" value="1"/>
</dbReference>
<sequence>MNGANLSGAIDVIVVEQPDGELLCTPFHVRFGKYGVFYSGDKVIDIKINGQDILNLEMKLTDSGVGYFITQDNEEKSSVTEKEETTDKNINENTDENSVFNNNLQQQVVKNDKTQDSSIPVITIDSDTNNCTQSIDNKTKFLKSLPFNNSIFSMRKNRSLPDLTSLSNLSKQRDFDQLNVQNNIIDFSTSKSSKNGDIIDIGGLSEADVDSVDEGYFLPIKSNGHKTGKFRSYGDIAIHRKQSDSRLIYMKPQPNFLRGYDLKKHKEIKYDEYVKKSEINVNKKHKKSDVQDYDNEYDGDLEDNGLKPSPIMGNNSSINLIGEAALSDSEVDYDGRNNANLQEVIEHGEWKWGEIPKTKEEEAADKELLRKKKIAENESNKKKKQDKRRSGWNFWPFRRDVDVENSDDEDQCAKRMKQDEAITVEDLQAYINNPEKYDKYMGSTKFDNDKKAKREILVSATDSGNHSAILSNVTSAVTTPTSTDAMSINFDSDGGKNLGSLSDGLYDDDIITPTEDNKTIIDVKKREFNGKQRVPSDTSIASLPDPLFKEGGDNKHIEIDGQNKSYDKAVFSQSLPKDENILSLRIDIDGSSSSTIPPPSPMSPPLSPPPDDKCNFSNFKQTLRLTSSQLKSLNLHYGSNEAHFSITTKYQGTSWCSCHIYLFRWYDKIIISDIDGTITKSDILGHVIPAIGGQWAHSGVTKLYQRIKNNGYKMVYLSSRAIGQSYTTKNYLKNVNQNSEVLPDGPVLLCPDSIITAFRREVIERRPEEFKIACLSDLKALFPKELESNPFVAGFGNRDTDVKSYLAVGIPHNKILIVNPNGDVKCCDKMGISFSTNYYAMAIETVDYMFPPLINVGDKDIGKFNAISDVANDDEKGISNDSNSVHSDSQLSENSETKDRKVSTMTYVSPLQTSFKHSTTSSSFTFWRIPPNTDSI</sequence>
<dbReference type="GO" id="GO:0032869">
    <property type="term" value="P:cellular response to insulin stimulus"/>
    <property type="evidence" value="ECO:0007669"/>
    <property type="project" value="TreeGrafter"/>
</dbReference>
<dbReference type="WBParaSite" id="SVE_1838800.1">
    <property type="protein sequence ID" value="SVE_1838800.1"/>
    <property type="gene ID" value="SVE_1838800"/>
</dbReference>
<keyword evidence="5" id="KW-1185">Reference proteome</keyword>
<dbReference type="Pfam" id="PF08235">
    <property type="entry name" value="LNS2"/>
    <property type="match status" value="1"/>
</dbReference>
<dbReference type="InterPro" id="IPR031315">
    <property type="entry name" value="LNS2/PITP"/>
</dbReference>
<dbReference type="GO" id="GO:0003713">
    <property type="term" value="F:transcription coactivator activity"/>
    <property type="evidence" value="ECO:0007669"/>
    <property type="project" value="TreeGrafter"/>
</dbReference>
<organism evidence="5 6">
    <name type="scientific">Strongyloides venezuelensis</name>
    <name type="common">Threadworm</name>
    <dbReference type="NCBI Taxonomy" id="75913"/>
    <lineage>
        <taxon>Eukaryota</taxon>
        <taxon>Metazoa</taxon>
        <taxon>Ecdysozoa</taxon>
        <taxon>Nematoda</taxon>
        <taxon>Chromadorea</taxon>
        <taxon>Rhabditida</taxon>
        <taxon>Tylenchina</taxon>
        <taxon>Panagrolaimomorpha</taxon>
        <taxon>Strongyloidoidea</taxon>
        <taxon>Strongyloididae</taxon>
        <taxon>Strongyloides</taxon>
    </lineage>
</organism>
<dbReference type="InterPro" id="IPR036412">
    <property type="entry name" value="HAD-like_sf"/>
</dbReference>
<name>A0A0K0G102_STRVS</name>
<evidence type="ECO:0000256" key="3">
    <source>
        <dbReference type="SAM" id="MobiDB-lite"/>
    </source>
</evidence>